<dbReference type="STRING" id="265719.SAMN04488509_101241"/>
<keyword evidence="4" id="KW-1185">Reference proteome</keyword>
<evidence type="ECO:0000256" key="1">
    <source>
        <dbReference type="SAM" id="Phobius"/>
    </source>
</evidence>
<proteinExistence type="predicted"/>
<dbReference type="EMBL" id="FNAG01000001">
    <property type="protein sequence ID" value="SDD10617.1"/>
    <property type="molecule type" value="Genomic_DNA"/>
</dbReference>
<dbReference type="Pfam" id="PF14341">
    <property type="entry name" value="PilX_N"/>
    <property type="match status" value="1"/>
</dbReference>
<dbReference type="RefSeq" id="WP_091237870.1">
    <property type="nucleotide sequence ID" value="NZ_FNAG01000001.1"/>
</dbReference>
<accession>A0A1G6S391</accession>
<dbReference type="AlphaFoldDB" id="A0A1G6S391"/>
<gene>
    <name evidence="3" type="ORF">SAMN04488509_101241</name>
</gene>
<keyword evidence="1" id="KW-1133">Transmembrane helix</keyword>
<evidence type="ECO:0000313" key="3">
    <source>
        <dbReference type="EMBL" id="SDD10617.1"/>
    </source>
</evidence>
<evidence type="ECO:0000313" key="4">
    <source>
        <dbReference type="Proteomes" id="UP000199603"/>
    </source>
</evidence>
<name>A0A1G6S391_9GAMM</name>
<dbReference type="Proteomes" id="UP000199603">
    <property type="component" value="Unassembled WGS sequence"/>
</dbReference>
<dbReference type="InterPro" id="IPR025746">
    <property type="entry name" value="PilX_N_dom"/>
</dbReference>
<keyword evidence="1" id="KW-0472">Membrane</keyword>
<evidence type="ECO:0000259" key="2">
    <source>
        <dbReference type="Pfam" id="PF14341"/>
    </source>
</evidence>
<organism evidence="3 4">
    <name type="scientific">Aquimonas voraii</name>
    <dbReference type="NCBI Taxonomy" id="265719"/>
    <lineage>
        <taxon>Bacteria</taxon>
        <taxon>Pseudomonadati</taxon>
        <taxon>Pseudomonadota</taxon>
        <taxon>Gammaproteobacteria</taxon>
        <taxon>Lysobacterales</taxon>
        <taxon>Lysobacteraceae</taxon>
        <taxon>Aquimonas</taxon>
    </lineage>
</organism>
<sequence length="164" mass="17690">MPALRPPRAQTLHRQRGAALFVSMMILILMTLLAISASQVTSLQEKMVQAYWADVRAFEGAEERLRVAERELRAQAVAIECPEVDETAPPVWVQPNTAPVNAGQHAINLSQGEQSRGSGVGGSLAIGAQDAAQCAYFLLSASESDSRVDDDARSWAVVQSVYVP</sequence>
<reference evidence="3 4" key="1">
    <citation type="submission" date="2016-10" db="EMBL/GenBank/DDBJ databases">
        <authorList>
            <person name="de Groot N.N."/>
        </authorList>
    </citation>
    <scope>NUCLEOTIDE SEQUENCE [LARGE SCALE GENOMIC DNA]</scope>
    <source>
        <strain evidence="3 4">DSM 16957</strain>
    </source>
</reference>
<feature type="domain" description="Type 4 fimbrial biogenesis protein PilX N-terminal" evidence="2">
    <location>
        <begin position="16"/>
        <end position="62"/>
    </location>
</feature>
<feature type="transmembrane region" description="Helical" evidence="1">
    <location>
        <begin position="18"/>
        <end position="37"/>
    </location>
</feature>
<keyword evidence="1" id="KW-0812">Transmembrane</keyword>
<protein>
    <submittedName>
        <fullName evidence="3">PilX N-terminal</fullName>
    </submittedName>
</protein>